<sequence>MKKFLFLLMVMVLVSGCGVQNDSSYVRNEDQHGRQFVDNDLDREEIDERQLETVRNNTNQNPNFLDLSDSQPTNGTDINKAREVVEYYTDYEADEVWINGKQMWVTAHTRKEMTPAERDREEAKLHKRLVKAIPRYKIEVQIKER</sequence>
<dbReference type="PROSITE" id="PS51257">
    <property type="entry name" value="PROKAR_LIPOPROTEIN"/>
    <property type="match status" value="1"/>
</dbReference>
<dbReference type="RefSeq" id="WP_205170752.1">
    <property type="nucleotide sequence ID" value="NZ_JAFBDZ010000002.1"/>
</dbReference>
<evidence type="ECO:0000256" key="1">
    <source>
        <dbReference type="SAM" id="MobiDB-lite"/>
    </source>
</evidence>
<accession>A0ABS2NBK3</accession>
<keyword evidence="2" id="KW-0732">Signal</keyword>
<dbReference type="EMBL" id="JAFBDZ010000002">
    <property type="protein sequence ID" value="MBM7585241.1"/>
    <property type="molecule type" value="Genomic_DNA"/>
</dbReference>
<evidence type="ECO:0000313" key="3">
    <source>
        <dbReference type="EMBL" id="MBM7585241.1"/>
    </source>
</evidence>
<evidence type="ECO:0000313" key="4">
    <source>
        <dbReference type="Proteomes" id="UP001646157"/>
    </source>
</evidence>
<organism evidence="3 4">
    <name type="scientific">Rossellomorea pakistanensis</name>
    <dbReference type="NCBI Taxonomy" id="992288"/>
    <lineage>
        <taxon>Bacteria</taxon>
        <taxon>Bacillati</taxon>
        <taxon>Bacillota</taxon>
        <taxon>Bacilli</taxon>
        <taxon>Bacillales</taxon>
        <taxon>Bacillaceae</taxon>
        <taxon>Rossellomorea</taxon>
    </lineage>
</organism>
<dbReference type="Proteomes" id="UP001646157">
    <property type="component" value="Unassembled WGS sequence"/>
</dbReference>
<feature type="chain" id="PRO_5046229719" evidence="2">
    <location>
        <begin position="20"/>
        <end position="145"/>
    </location>
</feature>
<reference evidence="3 4" key="1">
    <citation type="submission" date="2021-01" db="EMBL/GenBank/DDBJ databases">
        <title>Genomic Encyclopedia of Type Strains, Phase IV (KMG-IV): sequencing the most valuable type-strain genomes for metagenomic binning, comparative biology and taxonomic classification.</title>
        <authorList>
            <person name="Goeker M."/>
        </authorList>
    </citation>
    <scope>NUCLEOTIDE SEQUENCE [LARGE SCALE GENOMIC DNA]</scope>
    <source>
        <strain evidence="3 4">DSM 24834</strain>
    </source>
</reference>
<name>A0ABS2NBK3_9BACI</name>
<feature type="signal peptide" evidence="2">
    <location>
        <begin position="1"/>
        <end position="19"/>
    </location>
</feature>
<keyword evidence="4" id="KW-1185">Reference proteome</keyword>
<evidence type="ECO:0000256" key="2">
    <source>
        <dbReference type="SAM" id="SignalP"/>
    </source>
</evidence>
<proteinExistence type="predicted"/>
<gene>
    <name evidence="3" type="ORF">JOC86_001783</name>
</gene>
<protein>
    <submittedName>
        <fullName evidence="3">Uncharacterized protein</fullName>
    </submittedName>
</protein>
<feature type="region of interest" description="Disordered" evidence="1">
    <location>
        <begin position="55"/>
        <end position="76"/>
    </location>
</feature>
<comment type="caution">
    <text evidence="3">The sequence shown here is derived from an EMBL/GenBank/DDBJ whole genome shotgun (WGS) entry which is preliminary data.</text>
</comment>